<protein>
    <submittedName>
        <fullName evidence="3">Uncharacterized protein</fullName>
    </submittedName>
</protein>
<feature type="transmembrane region" description="Helical" evidence="1">
    <location>
        <begin position="6"/>
        <end position="26"/>
    </location>
</feature>
<organism evidence="2 3">
    <name type="scientific">Heterorhabditis bacteriophora</name>
    <name type="common">Entomopathogenic nematode worm</name>
    <dbReference type="NCBI Taxonomy" id="37862"/>
    <lineage>
        <taxon>Eukaryota</taxon>
        <taxon>Metazoa</taxon>
        <taxon>Ecdysozoa</taxon>
        <taxon>Nematoda</taxon>
        <taxon>Chromadorea</taxon>
        <taxon>Rhabditida</taxon>
        <taxon>Rhabditina</taxon>
        <taxon>Rhabditomorpha</taxon>
        <taxon>Strongyloidea</taxon>
        <taxon>Heterorhabditidae</taxon>
        <taxon>Heterorhabditis</taxon>
    </lineage>
</organism>
<name>A0A1I7W9Y2_HETBA</name>
<proteinExistence type="predicted"/>
<dbReference type="Proteomes" id="UP000095283">
    <property type="component" value="Unplaced"/>
</dbReference>
<accession>A0A1I7W9Y2</accession>
<evidence type="ECO:0000256" key="1">
    <source>
        <dbReference type="SAM" id="Phobius"/>
    </source>
</evidence>
<keyword evidence="1" id="KW-1133">Transmembrane helix</keyword>
<keyword evidence="1" id="KW-0472">Membrane</keyword>
<sequence length="304" mass="35277">MILSSCQLILVVNFLVLSLIVLYRCIARLVSKLYNLSIGSLISHLQRKRKENNIQSPFYTSYEPRLRWHMPILRKSIVLINEGWGEKILAYRVRRYAEEERNTLSLRDSFRWSKEGMVSSNVLRVIWVVTYSPKPGFNERAMTNRTINDEYISLFPLEKQPDVGKSVTLYMMNITSRYPYHVNDGTTQKDRKCTVKFAPIIIGTCGECSIKLRKTINKLKIPLEIDHLIEQLGRVAALGTYRIIKAHLANPTIEETISHKPNPREVRRSVIDAYIIYIISGRRKDPEPTTKMVKSNNNRVIIIE</sequence>
<keyword evidence="1" id="KW-0812">Transmembrane</keyword>
<keyword evidence="2" id="KW-1185">Reference proteome</keyword>
<dbReference type="WBParaSite" id="Hba_01462">
    <property type="protein sequence ID" value="Hba_01462"/>
    <property type="gene ID" value="Hba_01462"/>
</dbReference>
<evidence type="ECO:0000313" key="2">
    <source>
        <dbReference type="Proteomes" id="UP000095283"/>
    </source>
</evidence>
<evidence type="ECO:0000313" key="3">
    <source>
        <dbReference type="WBParaSite" id="Hba_01462"/>
    </source>
</evidence>
<reference evidence="3" key="1">
    <citation type="submission" date="2016-11" db="UniProtKB">
        <authorList>
            <consortium name="WormBaseParasite"/>
        </authorList>
    </citation>
    <scope>IDENTIFICATION</scope>
</reference>
<dbReference type="AlphaFoldDB" id="A0A1I7W9Y2"/>